<reference evidence="1 2" key="1">
    <citation type="submission" date="2018-05" db="EMBL/GenBank/DDBJ databases">
        <title>Genomic Encyclopedia of Type Strains, Phase IV (KMG-V): Genome sequencing to study the core and pangenomes of soil and plant-associated prokaryotes.</title>
        <authorList>
            <person name="Whitman W."/>
        </authorList>
    </citation>
    <scope>NUCLEOTIDE SEQUENCE [LARGE SCALE GENOMIC DNA]</scope>
    <source>
        <strain evidence="1 2">SLV-132</strain>
    </source>
</reference>
<proteinExistence type="predicted"/>
<dbReference type="InterPro" id="IPR009078">
    <property type="entry name" value="Ferritin-like_SF"/>
</dbReference>
<dbReference type="Proteomes" id="UP000245754">
    <property type="component" value="Unassembled WGS sequence"/>
</dbReference>
<evidence type="ECO:0000313" key="1">
    <source>
        <dbReference type="EMBL" id="PWK33905.1"/>
    </source>
</evidence>
<gene>
    <name evidence="1" type="ORF">C7419_103224</name>
</gene>
<name>A0A316EPA5_9BURK</name>
<sequence length="325" mass="36744">MEVASMSTDTQRYARCIAASRRIRWDIDQDVIRQRKFDLAHKFLPDGLSLVNELPFLSAAEQRFLSQVQGRTYANMFRLVERFVGAKVLDISRDHWFGDQVALEALVRFTDEELKHQELFRRVELLAAEGMPEGYRFVPDANEVAGFVLGKHTWAVLALTCHIELVSQAHYRASIGTSPNLSDLFKDIFMFHWREESQHAILDELEWAREDARLSDEERTAGVADMIQIVGALDAILQQQAAADTAYFMGVMRGRHDAPHAAEVEHIVLKAYRWTYFVSGMLEPRFVKLLESMTSEAQRASIDAAMAPLLYAMPAAGAPVPAMAA</sequence>
<dbReference type="AlphaFoldDB" id="A0A316EPA5"/>
<evidence type="ECO:0008006" key="3">
    <source>
        <dbReference type="Google" id="ProtNLM"/>
    </source>
</evidence>
<keyword evidence="2" id="KW-1185">Reference proteome</keyword>
<evidence type="ECO:0000313" key="2">
    <source>
        <dbReference type="Proteomes" id="UP000245754"/>
    </source>
</evidence>
<dbReference type="EMBL" id="QGGT01000003">
    <property type="protein sequence ID" value="PWK33905.1"/>
    <property type="molecule type" value="Genomic_DNA"/>
</dbReference>
<comment type="caution">
    <text evidence="1">The sequence shown here is derived from an EMBL/GenBank/DDBJ whole genome shotgun (WGS) entry which is preliminary data.</text>
</comment>
<organism evidence="1 2">
    <name type="scientific">Cupriavidus plantarum</name>
    <dbReference type="NCBI Taxonomy" id="942865"/>
    <lineage>
        <taxon>Bacteria</taxon>
        <taxon>Pseudomonadati</taxon>
        <taxon>Pseudomonadota</taxon>
        <taxon>Betaproteobacteria</taxon>
        <taxon>Burkholderiales</taxon>
        <taxon>Burkholderiaceae</taxon>
        <taxon>Cupriavidus</taxon>
    </lineage>
</organism>
<dbReference type="SUPFAM" id="SSF47240">
    <property type="entry name" value="Ferritin-like"/>
    <property type="match status" value="1"/>
</dbReference>
<accession>A0A316EPA5</accession>
<protein>
    <recommendedName>
        <fullName evidence="3">Para-aminobenzoate N-oxygenase AurF</fullName>
    </recommendedName>
</protein>